<comment type="caution">
    <text evidence="5">The sequence shown here is derived from an EMBL/GenBank/DDBJ whole genome shotgun (WGS) entry which is preliminary data.</text>
</comment>
<keyword evidence="6" id="KW-1185">Reference proteome</keyword>
<dbReference type="RefSeq" id="WP_124236008.1">
    <property type="nucleotide sequence ID" value="NZ_JBHUFI010000001.1"/>
</dbReference>
<name>A0A3N6WNY3_9ACTN</name>
<dbReference type="Gene3D" id="3.30.360.10">
    <property type="entry name" value="Dihydrodipicolinate Reductase, domain 2"/>
    <property type="match status" value="1"/>
</dbReference>
<dbReference type="PANTHER" id="PTHR43708:SF5">
    <property type="entry name" value="CONSERVED EXPRESSED OXIDOREDUCTASE (EUROFUNG)-RELATED"/>
    <property type="match status" value="1"/>
</dbReference>
<organism evidence="5 6">
    <name type="scientific">Aeromicrobium camelliae</name>
    <dbReference type="NCBI Taxonomy" id="1538144"/>
    <lineage>
        <taxon>Bacteria</taxon>
        <taxon>Bacillati</taxon>
        <taxon>Actinomycetota</taxon>
        <taxon>Actinomycetes</taxon>
        <taxon>Propionibacteriales</taxon>
        <taxon>Nocardioidaceae</taxon>
        <taxon>Aeromicrobium</taxon>
    </lineage>
</organism>
<dbReference type="Gene3D" id="3.40.50.720">
    <property type="entry name" value="NAD(P)-binding Rossmann-like Domain"/>
    <property type="match status" value="1"/>
</dbReference>
<feature type="domain" description="Gfo/Idh/MocA-like oxidoreductase N-terminal" evidence="3">
    <location>
        <begin position="25"/>
        <end position="142"/>
    </location>
</feature>
<evidence type="ECO:0000313" key="5">
    <source>
        <dbReference type="EMBL" id="RQN09000.1"/>
    </source>
</evidence>
<comment type="similarity">
    <text evidence="1">Belongs to the Gfo/Idh/MocA family.</text>
</comment>
<dbReference type="Proteomes" id="UP000275225">
    <property type="component" value="Unassembled WGS sequence"/>
</dbReference>
<protein>
    <submittedName>
        <fullName evidence="5">Gfo/Idh/MocA family oxidoreductase</fullName>
    </submittedName>
</protein>
<dbReference type="AlphaFoldDB" id="A0A3N6WNY3"/>
<dbReference type="PANTHER" id="PTHR43708">
    <property type="entry name" value="CONSERVED EXPRESSED OXIDOREDUCTASE (EUROFUNG)"/>
    <property type="match status" value="1"/>
</dbReference>
<dbReference type="InterPro" id="IPR055170">
    <property type="entry name" value="GFO_IDH_MocA-like_dom"/>
</dbReference>
<dbReference type="SUPFAM" id="SSF55347">
    <property type="entry name" value="Glyceraldehyde-3-phosphate dehydrogenase-like, C-terminal domain"/>
    <property type="match status" value="1"/>
</dbReference>
<feature type="domain" description="GFO/IDH/MocA-like oxidoreductase" evidence="4">
    <location>
        <begin position="152"/>
        <end position="271"/>
    </location>
</feature>
<evidence type="ECO:0000256" key="2">
    <source>
        <dbReference type="ARBA" id="ARBA00023002"/>
    </source>
</evidence>
<dbReference type="InterPro" id="IPR036291">
    <property type="entry name" value="NAD(P)-bd_dom_sf"/>
</dbReference>
<dbReference type="EMBL" id="RQJX01000004">
    <property type="protein sequence ID" value="RQN09000.1"/>
    <property type="molecule type" value="Genomic_DNA"/>
</dbReference>
<accession>A0A3N6WNY3</accession>
<dbReference type="InterPro" id="IPR000683">
    <property type="entry name" value="Gfo/Idh/MocA-like_OxRdtase_N"/>
</dbReference>
<proteinExistence type="inferred from homology"/>
<keyword evidence="2" id="KW-0560">Oxidoreductase</keyword>
<evidence type="ECO:0000259" key="3">
    <source>
        <dbReference type="Pfam" id="PF01408"/>
    </source>
</evidence>
<sequence>MSGPEIWSDVAHDVDLAVPPELRRRIGVIGAGAIVDNAHLPAYAAAGLEVVAIYDLDTERAADVASRHGIPTIHTSLEDLLDDPAVEIVDIAVVASAQPQIVRQAVARGKHMLCQKPFAPDLETGRELVELARAAGVHVAVNQQMRFEEGIAAARSIVQRGWIGRPTAIEFRTDIVTDWSDWPWLLTSDRLEISYHSIHYLDSIRSILGDPERVFCVGGSRPGQAARGETRTMSTLVYPDGVSAVLHVNHENIAGDFRAEFRIDGSEGSVRGTLGLLYDYPHGRPDTLELFSRVLPTDGWLPYPVTRRWIPDAFVGPMAGLLRAIADGTEAPTAAADNLGTLALVEALYTSMSTHEAQKVDA</sequence>
<dbReference type="GO" id="GO:0000166">
    <property type="term" value="F:nucleotide binding"/>
    <property type="evidence" value="ECO:0007669"/>
    <property type="project" value="InterPro"/>
</dbReference>
<dbReference type="OrthoDB" id="179913at2"/>
<dbReference type="InterPro" id="IPR051317">
    <property type="entry name" value="Gfo/Idh/MocA_oxidoreduct"/>
</dbReference>
<dbReference type="Pfam" id="PF01408">
    <property type="entry name" value="GFO_IDH_MocA"/>
    <property type="match status" value="1"/>
</dbReference>
<evidence type="ECO:0000256" key="1">
    <source>
        <dbReference type="ARBA" id="ARBA00010928"/>
    </source>
</evidence>
<evidence type="ECO:0000313" key="6">
    <source>
        <dbReference type="Proteomes" id="UP000275225"/>
    </source>
</evidence>
<evidence type="ECO:0000259" key="4">
    <source>
        <dbReference type="Pfam" id="PF22725"/>
    </source>
</evidence>
<reference evidence="5 6" key="1">
    <citation type="submission" date="2018-11" db="EMBL/GenBank/DDBJ databases">
        <authorList>
            <person name="Li F."/>
        </authorList>
    </citation>
    <scope>NUCLEOTIDE SEQUENCE [LARGE SCALE GENOMIC DNA]</scope>
    <source>
        <strain evidence="5 6">YS17T</strain>
    </source>
</reference>
<gene>
    <name evidence="5" type="ORF">EHW97_04700</name>
</gene>
<dbReference type="GO" id="GO:0016491">
    <property type="term" value="F:oxidoreductase activity"/>
    <property type="evidence" value="ECO:0007669"/>
    <property type="project" value="UniProtKB-KW"/>
</dbReference>
<dbReference type="Pfam" id="PF22725">
    <property type="entry name" value="GFO_IDH_MocA_C3"/>
    <property type="match status" value="1"/>
</dbReference>
<dbReference type="SUPFAM" id="SSF51735">
    <property type="entry name" value="NAD(P)-binding Rossmann-fold domains"/>
    <property type="match status" value="1"/>
</dbReference>